<name>A0A0X8HS39_9SACH</name>
<dbReference type="RefSeq" id="XP_017987430.1">
    <property type="nucleotide sequence ID" value="XM_018131992.1"/>
</dbReference>
<keyword evidence="4" id="KW-1185">Reference proteome</keyword>
<dbReference type="SUPFAM" id="SSF46609">
    <property type="entry name" value="Fe,Mn superoxide dismutase (SOD), N-terminal domain"/>
    <property type="match status" value="1"/>
</dbReference>
<dbReference type="InterPro" id="IPR036314">
    <property type="entry name" value="SOD_C_sf"/>
</dbReference>
<comment type="function">
    <text evidence="1">Component of the mitochondrial ribosome (mitoribosome), a dedicated translation machinery responsible for the synthesis of mitochondrial genome-encoded proteins, including at least some of the essential transmembrane subunits of the mitochondrial respiratory chain. The mitoribosomes are attached to the mitochondrial inner membrane and translation products are cotranslationally integrated into the membrane.</text>
</comment>
<dbReference type="OrthoDB" id="275227at2759"/>
<dbReference type="PANTHER" id="PTHR43595">
    <property type="entry name" value="37S RIBOSOMAL PROTEIN S26, MITOCHONDRIAL"/>
    <property type="match status" value="1"/>
</dbReference>
<reference evidence="3 4" key="1">
    <citation type="submission" date="2016-01" db="EMBL/GenBank/DDBJ databases">
        <title>Genome sequence of the yeast Holleya sinecauda.</title>
        <authorList>
            <person name="Dietrich F.S."/>
        </authorList>
    </citation>
    <scope>NUCLEOTIDE SEQUENCE [LARGE SCALE GENOMIC DNA]</scope>
    <source>
        <strain evidence="3 4">ATCC 58844</strain>
    </source>
</reference>
<dbReference type="EMBL" id="CP014244">
    <property type="protein sequence ID" value="AMD20434.1"/>
    <property type="molecule type" value="Genomic_DNA"/>
</dbReference>
<dbReference type="GeneID" id="28723680"/>
<dbReference type="InterPro" id="IPR036324">
    <property type="entry name" value="Mn/Fe_SOD_N_sf"/>
</dbReference>
<dbReference type="Proteomes" id="UP000243052">
    <property type="component" value="Chromosome iv"/>
</dbReference>
<proteinExistence type="predicted"/>
<dbReference type="SUPFAM" id="SSF54719">
    <property type="entry name" value="Fe,Mn superoxide dismutase (SOD), C-terminal domain"/>
    <property type="match status" value="1"/>
</dbReference>
<evidence type="ECO:0000259" key="2">
    <source>
        <dbReference type="Pfam" id="PF02777"/>
    </source>
</evidence>
<evidence type="ECO:0000256" key="1">
    <source>
        <dbReference type="ARBA" id="ARBA00037226"/>
    </source>
</evidence>
<feature type="domain" description="Manganese/iron superoxide dismutase C-terminal" evidence="2">
    <location>
        <begin position="108"/>
        <end position="166"/>
    </location>
</feature>
<evidence type="ECO:0000313" key="3">
    <source>
        <dbReference type="EMBL" id="AMD20434.1"/>
    </source>
</evidence>
<dbReference type="Pfam" id="PF02777">
    <property type="entry name" value="Sod_Fe_C"/>
    <property type="match status" value="2"/>
</dbReference>
<sequence length="254" mass="29337">MFSFIARRGIHTVPKLPNLQQLKNNGIPNILSAQGFKQCWLDQQEYYCNKLTLNTAGTTLESYLPFHILLNTAKRPYQSHIFNIASGAHNNHLFMENILPASEKQSPSPALMERIKEQYGEWEDLKAQMIERAEEDVIGQGWLFLVENGEKEIHILTVNNNGTPYYFPRNQSFDMNVTLSEKEFEQWKAADYLTKTTDIEDWTIPLIAVNLWDYAYLKDYGVAGRSEYVKNVLDNLNWTAVNSRLYLTTNNTSS</sequence>
<dbReference type="AlphaFoldDB" id="A0A0X8HS39"/>
<dbReference type="GO" id="GO:0046872">
    <property type="term" value="F:metal ion binding"/>
    <property type="evidence" value="ECO:0007669"/>
    <property type="project" value="InterPro"/>
</dbReference>
<organism evidence="3 4">
    <name type="scientific">Eremothecium sinecaudum</name>
    <dbReference type="NCBI Taxonomy" id="45286"/>
    <lineage>
        <taxon>Eukaryota</taxon>
        <taxon>Fungi</taxon>
        <taxon>Dikarya</taxon>
        <taxon>Ascomycota</taxon>
        <taxon>Saccharomycotina</taxon>
        <taxon>Saccharomycetes</taxon>
        <taxon>Saccharomycetales</taxon>
        <taxon>Saccharomycetaceae</taxon>
        <taxon>Eremothecium</taxon>
    </lineage>
</organism>
<dbReference type="InterPro" id="IPR019832">
    <property type="entry name" value="Mn/Fe_SOD_C"/>
</dbReference>
<gene>
    <name evidence="3" type="ORF">AW171_hschr42327</name>
</gene>
<dbReference type="STRING" id="45286.A0A0X8HS39"/>
<evidence type="ECO:0000313" key="4">
    <source>
        <dbReference type="Proteomes" id="UP000243052"/>
    </source>
</evidence>
<protein>
    <submittedName>
        <fullName evidence="3">HDL310Cp</fullName>
    </submittedName>
</protein>
<feature type="domain" description="Manganese/iron superoxide dismutase C-terminal" evidence="2">
    <location>
        <begin position="199"/>
        <end position="244"/>
    </location>
</feature>
<accession>A0A0X8HS39</accession>
<dbReference type="PANTHER" id="PTHR43595:SF2">
    <property type="entry name" value="SMALL RIBOSOMAL SUBUNIT PROTEIN MS42"/>
    <property type="match status" value="1"/>
</dbReference>
<dbReference type="GO" id="GO:0004784">
    <property type="term" value="F:superoxide dismutase activity"/>
    <property type="evidence" value="ECO:0007669"/>
    <property type="project" value="InterPro"/>
</dbReference>
<dbReference type="GO" id="GO:0005737">
    <property type="term" value="C:cytoplasm"/>
    <property type="evidence" value="ECO:0007669"/>
    <property type="project" value="TreeGrafter"/>
</dbReference>
<dbReference type="Gene3D" id="3.55.40.20">
    <property type="entry name" value="Iron/manganese superoxide dismutase, C-terminal domain"/>
    <property type="match status" value="1"/>
</dbReference>